<keyword evidence="1" id="KW-0812">Transmembrane</keyword>
<dbReference type="RefSeq" id="XP_033572931.1">
    <property type="nucleotide sequence ID" value="XM_033725879.1"/>
</dbReference>
<proteinExistence type="predicted"/>
<evidence type="ECO:0000313" key="2">
    <source>
        <dbReference type="EMBL" id="KAF2805967.1"/>
    </source>
</evidence>
<gene>
    <name evidence="2 4" type="ORF">BDZ99DRAFT_524204</name>
</gene>
<dbReference type="GeneID" id="54466772"/>
<dbReference type="Proteomes" id="UP000504636">
    <property type="component" value="Unplaced"/>
</dbReference>
<evidence type="ECO:0000313" key="4">
    <source>
        <dbReference type="RefSeq" id="XP_033572931.1"/>
    </source>
</evidence>
<dbReference type="AlphaFoldDB" id="A0A6A6YDP1"/>
<keyword evidence="3" id="KW-1185">Reference proteome</keyword>
<accession>A0A6A6YDP1</accession>
<evidence type="ECO:0000313" key="3">
    <source>
        <dbReference type="Proteomes" id="UP000504636"/>
    </source>
</evidence>
<feature type="transmembrane region" description="Helical" evidence="1">
    <location>
        <begin position="46"/>
        <end position="66"/>
    </location>
</feature>
<reference evidence="4" key="2">
    <citation type="submission" date="2020-04" db="EMBL/GenBank/DDBJ databases">
        <authorList>
            <consortium name="NCBI Genome Project"/>
        </authorList>
    </citation>
    <scope>NUCLEOTIDE SEQUENCE</scope>
    <source>
        <strain evidence="4">CBS 304.34</strain>
    </source>
</reference>
<organism evidence="2">
    <name type="scientific">Mytilinidion resinicola</name>
    <dbReference type="NCBI Taxonomy" id="574789"/>
    <lineage>
        <taxon>Eukaryota</taxon>
        <taxon>Fungi</taxon>
        <taxon>Dikarya</taxon>
        <taxon>Ascomycota</taxon>
        <taxon>Pezizomycotina</taxon>
        <taxon>Dothideomycetes</taxon>
        <taxon>Pleosporomycetidae</taxon>
        <taxon>Mytilinidiales</taxon>
        <taxon>Mytilinidiaceae</taxon>
        <taxon>Mytilinidion</taxon>
    </lineage>
</organism>
<protein>
    <submittedName>
        <fullName evidence="2 4">Uncharacterized protein</fullName>
    </submittedName>
</protein>
<dbReference type="EMBL" id="MU003708">
    <property type="protein sequence ID" value="KAF2805967.1"/>
    <property type="molecule type" value="Genomic_DNA"/>
</dbReference>
<reference evidence="2 4" key="1">
    <citation type="journal article" date="2020" name="Stud. Mycol.">
        <title>101 Dothideomycetes genomes: a test case for predicting lifestyles and emergence of pathogens.</title>
        <authorList>
            <person name="Haridas S."/>
            <person name="Albert R."/>
            <person name="Binder M."/>
            <person name="Bloem J."/>
            <person name="Labutti K."/>
            <person name="Salamov A."/>
            <person name="Andreopoulos B."/>
            <person name="Baker S."/>
            <person name="Barry K."/>
            <person name="Bills G."/>
            <person name="Bluhm B."/>
            <person name="Cannon C."/>
            <person name="Castanera R."/>
            <person name="Culley D."/>
            <person name="Daum C."/>
            <person name="Ezra D."/>
            <person name="Gonzalez J."/>
            <person name="Henrissat B."/>
            <person name="Kuo A."/>
            <person name="Liang C."/>
            <person name="Lipzen A."/>
            <person name="Lutzoni F."/>
            <person name="Magnuson J."/>
            <person name="Mondo S."/>
            <person name="Nolan M."/>
            <person name="Ohm R."/>
            <person name="Pangilinan J."/>
            <person name="Park H.-J."/>
            <person name="Ramirez L."/>
            <person name="Alfaro M."/>
            <person name="Sun H."/>
            <person name="Tritt A."/>
            <person name="Yoshinaga Y."/>
            <person name="Zwiers L.-H."/>
            <person name="Turgeon B."/>
            <person name="Goodwin S."/>
            <person name="Spatafora J."/>
            <person name="Crous P."/>
            <person name="Grigoriev I."/>
        </authorList>
    </citation>
    <scope>NUCLEOTIDE SEQUENCE</scope>
    <source>
        <strain evidence="2 4">CBS 304.34</strain>
    </source>
</reference>
<reference evidence="4" key="3">
    <citation type="submission" date="2025-04" db="UniProtKB">
        <authorList>
            <consortium name="RefSeq"/>
        </authorList>
    </citation>
    <scope>IDENTIFICATION</scope>
    <source>
        <strain evidence="4">CBS 304.34</strain>
    </source>
</reference>
<evidence type="ECO:0000256" key="1">
    <source>
        <dbReference type="SAM" id="Phobius"/>
    </source>
</evidence>
<keyword evidence="1" id="KW-1133">Transmembrane helix</keyword>
<name>A0A6A6YDP1_9PEZI</name>
<keyword evidence="1" id="KW-0472">Membrane</keyword>
<sequence>MVYLDHGYMNMAESKVCTYRPSNTGQIVGHLTKAVETLVQSLQKSAGCILAGWCAFLILLLAYPFVLKHAGFQLDSNHALNTLVDVKHGHPLTPRPVPDKSPA</sequence>